<evidence type="ECO:0000256" key="4">
    <source>
        <dbReference type="SAM" id="MobiDB-lite"/>
    </source>
</evidence>
<feature type="region of interest" description="Disordered" evidence="4">
    <location>
        <begin position="1"/>
        <end position="70"/>
    </location>
</feature>
<keyword evidence="8" id="KW-1185">Reference proteome</keyword>
<feature type="compositionally biased region" description="Low complexity" evidence="4">
    <location>
        <begin position="348"/>
        <end position="361"/>
    </location>
</feature>
<dbReference type="PROSITE" id="PS50102">
    <property type="entry name" value="RRM"/>
    <property type="match status" value="2"/>
</dbReference>
<dbReference type="PANTHER" id="PTHR24012">
    <property type="entry name" value="RNA BINDING PROTEIN"/>
    <property type="match status" value="1"/>
</dbReference>
<dbReference type="STRING" id="3750.A0A498JAA5"/>
<evidence type="ECO:0000256" key="2">
    <source>
        <dbReference type="ARBA" id="ARBA00022884"/>
    </source>
</evidence>
<dbReference type="SMART" id="SM00456">
    <property type="entry name" value="WW"/>
    <property type="match status" value="1"/>
</dbReference>
<dbReference type="InterPro" id="IPR001202">
    <property type="entry name" value="WW_dom"/>
</dbReference>
<dbReference type="Gene3D" id="3.30.70.330">
    <property type="match status" value="2"/>
</dbReference>
<protein>
    <recommendedName>
        <fullName evidence="9">Flowering time control protein FCA</fullName>
    </recommendedName>
</protein>
<organism evidence="7 8">
    <name type="scientific">Malus domestica</name>
    <name type="common">Apple</name>
    <name type="synonym">Pyrus malus</name>
    <dbReference type="NCBI Taxonomy" id="3750"/>
    <lineage>
        <taxon>Eukaryota</taxon>
        <taxon>Viridiplantae</taxon>
        <taxon>Streptophyta</taxon>
        <taxon>Embryophyta</taxon>
        <taxon>Tracheophyta</taxon>
        <taxon>Spermatophyta</taxon>
        <taxon>Magnoliopsida</taxon>
        <taxon>eudicotyledons</taxon>
        <taxon>Gunneridae</taxon>
        <taxon>Pentapetalae</taxon>
        <taxon>rosids</taxon>
        <taxon>fabids</taxon>
        <taxon>Rosales</taxon>
        <taxon>Rosaceae</taxon>
        <taxon>Amygdaloideae</taxon>
        <taxon>Maleae</taxon>
        <taxon>Malus</taxon>
    </lineage>
</organism>
<dbReference type="SUPFAM" id="SSF54928">
    <property type="entry name" value="RNA-binding domain, RBD"/>
    <property type="match status" value="2"/>
</dbReference>
<name>A0A498JAA5_MALDO</name>
<dbReference type="AlphaFoldDB" id="A0A498JAA5"/>
<dbReference type="InterPro" id="IPR035979">
    <property type="entry name" value="RBD_domain_sf"/>
</dbReference>
<feature type="region of interest" description="Disordered" evidence="4">
    <location>
        <begin position="509"/>
        <end position="535"/>
    </location>
</feature>
<reference evidence="7 8" key="1">
    <citation type="submission" date="2018-10" db="EMBL/GenBank/DDBJ databases">
        <title>A high-quality apple genome assembly.</title>
        <authorList>
            <person name="Hu J."/>
        </authorList>
    </citation>
    <scope>NUCLEOTIDE SEQUENCE [LARGE SCALE GENOMIC DNA]</scope>
    <source>
        <strain evidence="8">cv. HFTH1</strain>
        <tissue evidence="7">Young leaf</tissue>
    </source>
</reference>
<feature type="compositionally biased region" description="Polar residues" evidence="4">
    <location>
        <begin position="388"/>
        <end position="400"/>
    </location>
</feature>
<dbReference type="SUPFAM" id="SSF51045">
    <property type="entry name" value="WW domain"/>
    <property type="match status" value="1"/>
</dbReference>
<dbReference type="InterPro" id="IPR000504">
    <property type="entry name" value="RRM_dom"/>
</dbReference>
<feature type="compositionally biased region" description="Basic and acidic residues" evidence="4">
    <location>
        <begin position="1"/>
        <end position="15"/>
    </location>
</feature>
<keyword evidence="1" id="KW-0677">Repeat</keyword>
<dbReference type="Pfam" id="PF00076">
    <property type="entry name" value="RRM_1"/>
    <property type="match status" value="2"/>
</dbReference>
<dbReference type="Pfam" id="PF00397">
    <property type="entry name" value="WW"/>
    <property type="match status" value="1"/>
</dbReference>
<feature type="domain" description="RRM" evidence="6">
    <location>
        <begin position="96"/>
        <end position="177"/>
    </location>
</feature>
<proteinExistence type="predicted"/>
<evidence type="ECO:0000256" key="3">
    <source>
        <dbReference type="PROSITE-ProRule" id="PRU00176"/>
    </source>
</evidence>
<dbReference type="InterPro" id="IPR036020">
    <property type="entry name" value="WW_dom_sf"/>
</dbReference>
<dbReference type="Gene3D" id="2.20.70.10">
    <property type="match status" value="1"/>
</dbReference>
<feature type="domain" description="RRM" evidence="6">
    <location>
        <begin position="186"/>
        <end position="266"/>
    </location>
</feature>
<feature type="domain" description="WW" evidence="5">
    <location>
        <begin position="406"/>
        <end position="439"/>
    </location>
</feature>
<sequence>TKSAKLERHGDHLESQRVSQPGTFSSSSPWPSVDAHHNNHLIHHNHHQDSNHYDHHHHGNHSNGPFHPVPFSVRRRAWSQHNQGLSPDNIESALHVKLYVAQVSRIATEELIRPLFEQFGSVIEVVILRDKRTGHQQGTCFVKFATQHEADRAITALNNQHYFPGEAFPMTVKYADGELERLETLGKVYVNGLNKEASWKEVEDIFSPYGLVLDVYILRDELRQSRGCGFVKFSQIDMALAAIKALNGTFIMRGCAQPLLVRFADPKKPKGIDSRGNFGFSSGNIGPHSQEPFRLVSDHGDPMGGHNFHSAPYPVQQTSNPPIPQLANPEPLASIVMPPPQLCRMPLQQTQNTQRSSQTSQVEANETQKQHLTQPSGQIIGQQQSSQTVASNSTSPALASSHETAVPLECDWSEHTCPDGYKYYYNCETCESIWDKPEEFALFEKQLQTQTETQPQNSSHHLQSTSVLSIQQSDQAQVEIQTHAFHQTLQLQKPSLSSTELDHLQIQPQTSPLNGQFSVSREDNCKPVRSEGTIS</sequence>
<dbReference type="InterPro" id="IPR012677">
    <property type="entry name" value="Nucleotide-bd_a/b_plait_sf"/>
</dbReference>
<accession>A0A498JAA5</accession>
<dbReference type="Proteomes" id="UP000290289">
    <property type="component" value="Chromosome 9"/>
</dbReference>
<feature type="region of interest" description="Disordered" evidence="4">
    <location>
        <begin position="448"/>
        <end position="468"/>
    </location>
</feature>
<feature type="compositionally biased region" description="Low complexity" evidence="4">
    <location>
        <begin position="376"/>
        <end position="387"/>
    </location>
</feature>
<feature type="compositionally biased region" description="Polar residues" evidence="4">
    <location>
        <begin position="509"/>
        <end position="519"/>
    </location>
</feature>
<evidence type="ECO:0008006" key="9">
    <source>
        <dbReference type="Google" id="ProtNLM"/>
    </source>
</evidence>
<evidence type="ECO:0000313" key="8">
    <source>
        <dbReference type="Proteomes" id="UP000290289"/>
    </source>
</evidence>
<feature type="compositionally biased region" description="Polar residues" evidence="4">
    <location>
        <begin position="362"/>
        <end position="375"/>
    </location>
</feature>
<feature type="compositionally biased region" description="Basic and acidic residues" evidence="4">
    <location>
        <begin position="520"/>
        <end position="529"/>
    </location>
</feature>
<feature type="region of interest" description="Disordered" evidence="4">
    <location>
        <begin position="301"/>
        <end position="400"/>
    </location>
</feature>
<dbReference type="PROSITE" id="PS50020">
    <property type="entry name" value="WW_DOMAIN_2"/>
    <property type="match status" value="1"/>
</dbReference>
<evidence type="ECO:0000313" key="7">
    <source>
        <dbReference type="EMBL" id="RXH90742.1"/>
    </source>
</evidence>
<comment type="caution">
    <text evidence="7">The sequence shown here is derived from an EMBL/GenBank/DDBJ whole genome shotgun (WGS) entry which is preliminary data.</text>
</comment>
<dbReference type="GO" id="GO:0003723">
    <property type="term" value="F:RNA binding"/>
    <property type="evidence" value="ECO:0007669"/>
    <property type="project" value="UniProtKB-UniRule"/>
</dbReference>
<feature type="compositionally biased region" description="Polar residues" evidence="4">
    <location>
        <begin position="16"/>
        <end position="30"/>
    </location>
</feature>
<dbReference type="SMART" id="SM00360">
    <property type="entry name" value="RRM"/>
    <property type="match status" value="2"/>
</dbReference>
<evidence type="ECO:0000259" key="6">
    <source>
        <dbReference type="PROSITE" id="PS50102"/>
    </source>
</evidence>
<dbReference type="CDD" id="cd00201">
    <property type="entry name" value="WW"/>
    <property type="match status" value="1"/>
</dbReference>
<keyword evidence="2 3" id="KW-0694">RNA-binding</keyword>
<gene>
    <name evidence="7" type="ORF">DVH24_035506</name>
</gene>
<dbReference type="EMBL" id="RDQH01000335">
    <property type="protein sequence ID" value="RXH90742.1"/>
    <property type="molecule type" value="Genomic_DNA"/>
</dbReference>
<evidence type="ECO:0000259" key="5">
    <source>
        <dbReference type="PROSITE" id="PS50020"/>
    </source>
</evidence>
<feature type="non-terminal residue" evidence="7">
    <location>
        <position position="1"/>
    </location>
</feature>
<evidence type="ECO:0000256" key="1">
    <source>
        <dbReference type="ARBA" id="ARBA00022737"/>
    </source>
</evidence>